<protein>
    <submittedName>
        <fullName evidence="1">Uncharacterized protein</fullName>
    </submittedName>
</protein>
<dbReference type="EMBL" id="CP002179">
    <property type="protein sequence ID" value="ADW66865.1"/>
    <property type="molecule type" value="Genomic_DNA"/>
</dbReference>
<evidence type="ECO:0000313" key="1">
    <source>
        <dbReference type="EMBL" id="ADW66865.1"/>
    </source>
</evidence>
<geneLocation type="plasmid" evidence="1">
    <name>pJARS35</name>
</geneLocation>
<name>E8PS65_YERPE</name>
<keyword evidence="1" id="KW-0614">Plasmid</keyword>
<proteinExistence type="predicted"/>
<accession>E8PS65</accession>
<dbReference type="AlphaFoldDB" id="E8PS65"/>
<organism evidence="1">
    <name type="scientific">Yersinia pestis Java 9</name>
    <dbReference type="NCBI Taxonomy" id="880632"/>
    <lineage>
        <taxon>Bacteria</taxon>
        <taxon>Pseudomonadati</taxon>
        <taxon>Pseudomonadota</taxon>
        <taxon>Gammaproteobacteria</taxon>
        <taxon>Enterobacterales</taxon>
        <taxon>Yersiniaceae</taxon>
        <taxon>Yersinia</taxon>
    </lineage>
</organism>
<reference evidence="1" key="1">
    <citation type="journal article" date="2012" name="PLoS ONE">
        <title>Novel Plasmids and Resistance Phenotypes in Yersinia pestis: Unique Plasmid Inventory of Strain Java 9 Mediates High Levels of Arsenic Resistance.</title>
        <authorList>
            <person name="Eppinger M."/>
            <person name="Radnedge L."/>
            <person name="Andersen G."/>
            <person name="Vietri N."/>
            <person name="Severson G."/>
            <person name="Mou S."/>
            <person name="Ravel J."/>
            <person name="Worsham P.L."/>
        </authorList>
    </citation>
    <scope>NUCLEOTIDE SEQUENCE [LARGE SCALE GENOMIC DNA]</scope>
    <source>
        <strain evidence="1">Java 9</strain>
        <plasmid evidence="1">pJARS35</plasmid>
    </source>
</reference>
<sequence length="54" mass="6576">MKESNQDDDNKETHVTIKLDRQLNDFIEKKAKESLRNKRHQIVYMLMQLMRKEG</sequence>
<gene>
    <name evidence="1" type="ORF">YPJ_pJARS3511</name>
</gene>